<protein>
    <submittedName>
        <fullName evidence="3">Uncharacterized protein</fullName>
    </submittedName>
</protein>
<organism evidence="3 4">
    <name type="scientific">Lactococcus lactis</name>
    <dbReference type="NCBI Taxonomy" id="1358"/>
    <lineage>
        <taxon>Bacteria</taxon>
        <taxon>Bacillati</taxon>
        <taxon>Bacillota</taxon>
        <taxon>Bacilli</taxon>
        <taxon>Lactobacillales</taxon>
        <taxon>Streptococcaceae</taxon>
        <taxon>Lactococcus</taxon>
    </lineage>
</organism>
<dbReference type="RefSeq" id="WP_278229198.1">
    <property type="nucleotide sequence ID" value="NZ_JAOWLY010000010.1"/>
</dbReference>
<keyword evidence="2" id="KW-1133">Transmembrane helix</keyword>
<reference evidence="3" key="2">
    <citation type="journal article" date="2023" name="Food Microbiol.">
        <title>Evaluation of the fermentation potential of lactic acid bacteria isolated from herbs, fruits and vegetables as starter cultures in nut-based milk alternatives.</title>
        <authorList>
            <person name="Huang W."/>
            <person name="Dong A."/>
            <person name="Pham H.T."/>
            <person name="Zhou C."/>
            <person name="Huo Z."/>
            <person name="Watjen A.P."/>
            <person name="Prakash S."/>
            <person name="Bang-Berthelsen C.H."/>
            <person name="Turner M.S."/>
        </authorList>
    </citation>
    <scope>NUCLEOTIDE SEQUENCE</scope>
    <source>
        <strain evidence="3">3</strain>
    </source>
</reference>
<proteinExistence type="predicted"/>
<keyword evidence="2" id="KW-0812">Transmembrane</keyword>
<gene>
    <name evidence="3" type="ORF">OGZ51_10530</name>
</gene>
<keyword evidence="1" id="KW-0175">Coiled coil</keyword>
<evidence type="ECO:0000256" key="2">
    <source>
        <dbReference type="SAM" id="Phobius"/>
    </source>
</evidence>
<name>A0A9X4NI79_9LACT</name>
<evidence type="ECO:0000313" key="3">
    <source>
        <dbReference type="EMBL" id="MDG4984581.1"/>
    </source>
</evidence>
<sequence length="202" mass="22322">MKNKQKIIVLGTGVLCGVIIMAIIFSIFPIGSQKTPQQLASSSEIQKKNQSKISNLTEQLNSAENALKQSKTGQEEEQVLQLQSKCKQLFTTYYSYEQNKVTNKARQEAVKNSVTSEVAQQLFPLSADNQSSDYGVIQSQLNQVNVYNQKQSGGSIIALVDCDYTVKAGTMTNNVPHYLFQVSYDSEQGILTKVTELGRVGK</sequence>
<keyword evidence="2" id="KW-0472">Membrane</keyword>
<feature type="coiled-coil region" evidence="1">
    <location>
        <begin position="46"/>
        <end position="73"/>
    </location>
</feature>
<evidence type="ECO:0000313" key="4">
    <source>
        <dbReference type="Proteomes" id="UP001152614"/>
    </source>
</evidence>
<evidence type="ECO:0000256" key="1">
    <source>
        <dbReference type="SAM" id="Coils"/>
    </source>
</evidence>
<dbReference type="Proteomes" id="UP001152614">
    <property type="component" value="Unassembled WGS sequence"/>
</dbReference>
<reference evidence="3" key="1">
    <citation type="submission" date="2022-10" db="EMBL/GenBank/DDBJ databases">
        <authorList>
            <person name="Turner M.S."/>
            <person name="Huang W."/>
        </authorList>
    </citation>
    <scope>NUCLEOTIDE SEQUENCE</scope>
    <source>
        <strain evidence="3">3</strain>
    </source>
</reference>
<dbReference type="AlphaFoldDB" id="A0A9X4NI79"/>
<accession>A0A9X4NI79</accession>
<feature type="transmembrane region" description="Helical" evidence="2">
    <location>
        <begin position="7"/>
        <end position="28"/>
    </location>
</feature>
<comment type="caution">
    <text evidence="3">The sequence shown here is derived from an EMBL/GenBank/DDBJ whole genome shotgun (WGS) entry which is preliminary data.</text>
</comment>
<dbReference type="EMBL" id="JAOWLY010000010">
    <property type="protein sequence ID" value="MDG4984581.1"/>
    <property type="molecule type" value="Genomic_DNA"/>
</dbReference>